<name>A0A1M5L595_9BACT</name>
<dbReference type="STRING" id="947013.SAMN04488109_1028"/>
<dbReference type="EMBL" id="FQWQ01000001">
    <property type="protein sequence ID" value="SHG60188.1"/>
    <property type="molecule type" value="Genomic_DNA"/>
</dbReference>
<gene>
    <name evidence="2" type="ORF">SAMN04488109_1028</name>
</gene>
<dbReference type="OrthoDB" id="1488838at2"/>
<dbReference type="NCBIfam" id="TIGR04183">
    <property type="entry name" value="Por_Secre_tail"/>
    <property type="match status" value="1"/>
</dbReference>
<proteinExistence type="predicted"/>
<dbReference type="Pfam" id="PF18962">
    <property type="entry name" value="Por_Secre_tail"/>
    <property type="match status" value="1"/>
</dbReference>
<dbReference type="AlphaFoldDB" id="A0A1M5L595"/>
<dbReference type="Gene3D" id="2.60.120.260">
    <property type="entry name" value="Galactose-binding domain-like"/>
    <property type="match status" value="1"/>
</dbReference>
<dbReference type="InterPro" id="IPR026444">
    <property type="entry name" value="Secre_tail"/>
</dbReference>
<keyword evidence="3" id="KW-1185">Reference proteome</keyword>
<dbReference type="RefSeq" id="WP_084137911.1">
    <property type="nucleotide sequence ID" value="NZ_FQWQ01000001.1"/>
</dbReference>
<accession>A0A1M5L595</accession>
<feature type="domain" description="Secretion system C-terminal sorting" evidence="1">
    <location>
        <begin position="615"/>
        <end position="682"/>
    </location>
</feature>
<evidence type="ECO:0000313" key="2">
    <source>
        <dbReference type="EMBL" id="SHG60188.1"/>
    </source>
</evidence>
<organism evidence="2 3">
    <name type="scientific">Chryseolinea serpens</name>
    <dbReference type="NCBI Taxonomy" id="947013"/>
    <lineage>
        <taxon>Bacteria</taxon>
        <taxon>Pseudomonadati</taxon>
        <taxon>Bacteroidota</taxon>
        <taxon>Cytophagia</taxon>
        <taxon>Cytophagales</taxon>
        <taxon>Fulvivirgaceae</taxon>
        <taxon>Chryseolinea</taxon>
    </lineage>
</organism>
<evidence type="ECO:0000313" key="3">
    <source>
        <dbReference type="Proteomes" id="UP000184212"/>
    </source>
</evidence>
<sequence length="683" mass="75889">MKTVRIETLKIITSLPGGRWSLCLKTILVCAALMVLFEPVAQAQWQTFPLPKTTNASTKKHRPNATARPQVAEPLTLPFFDDFSFTTLDDPNDTLSNVALDSLWQNVVNDSTYNMTVWVNNGMAINPPSINVATFDGLDGKHVKYSEVVINNGLRDSLVSQPIKLGEPSVAVGERSTVYLSFFFQVAGNGERPDATDYLAVEFKNNAGVWKPAMTIYPTSSMQATVFYDTLVKVDGDEFFHDDFQFRFRNYGRLSGPYDTWNLDYVYLNKGRNENDTSFPDRPIASQPTSLLGNYRAIPYDHFKLVNTIQAPKFDIVNLLEYYPDDHAPGFTTVSFETQNTFINYVDGTANITSTPAEQAPINWVDNNDVIGPLERRTVTVKYLPDGADPTQFDPGADSVRVKLNIRLLTGDTFKKNGTYADDYTPNFIPIDFRLNDTLTVQYFMKDYYAYDDGVAEYAAGLTQAGNRAAFQYEMVTDDPDTLIGIDLYVPDYGLTSNLTVDFFVYSDTDGLPGQILYTLPAVTIQRKGLNVFQRVRIVEPFLVDKKFHIGWKAPVGGTLKIGLDMSSSHGDKISVNTGGSWAPGDIDGSLMIRPVFGNGDVKVGVPEALDAFSVYPNPNSGEFYIQGRYDKLTVLTITGQTVPHIAQPSGDRQKIVVSTASGLYILKIQQGGTVITRKIMVR</sequence>
<dbReference type="Proteomes" id="UP000184212">
    <property type="component" value="Unassembled WGS sequence"/>
</dbReference>
<protein>
    <submittedName>
        <fullName evidence="2">Por secretion system C-terminal sorting domain-containing protein</fullName>
    </submittedName>
</protein>
<reference evidence="2 3" key="1">
    <citation type="submission" date="2016-11" db="EMBL/GenBank/DDBJ databases">
        <authorList>
            <person name="Jaros S."/>
            <person name="Januszkiewicz K."/>
            <person name="Wedrychowicz H."/>
        </authorList>
    </citation>
    <scope>NUCLEOTIDE SEQUENCE [LARGE SCALE GENOMIC DNA]</scope>
    <source>
        <strain evidence="2 3">DSM 24574</strain>
    </source>
</reference>
<evidence type="ECO:0000259" key="1">
    <source>
        <dbReference type="Pfam" id="PF18962"/>
    </source>
</evidence>